<dbReference type="Proteomes" id="UP000499080">
    <property type="component" value="Unassembled WGS sequence"/>
</dbReference>
<reference evidence="1 2" key="1">
    <citation type="journal article" date="2019" name="Sci. Rep.">
        <title>Orb-weaving spider Araneus ventricosus genome elucidates the spidroin gene catalogue.</title>
        <authorList>
            <person name="Kono N."/>
            <person name="Nakamura H."/>
            <person name="Ohtoshi R."/>
            <person name="Moran D.A.P."/>
            <person name="Shinohara A."/>
            <person name="Yoshida Y."/>
            <person name="Fujiwara M."/>
            <person name="Mori M."/>
            <person name="Tomita M."/>
            <person name="Arakawa K."/>
        </authorList>
    </citation>
    <scope>NUCLEOTIDE SEQUENCE [LARGE SCALE GENOMIC DNA]</scope>
</reference>
<gene>
    <name evidence="1" type="ORF">AVEN_225080_1</name>
</gene>
<dbReference type="EMBL" id="BGPR01007831">
    <property type="protein sequence ID" value="GBN29859.1"/>
    <property type="molecule type" value="Genomic_DNA"/>
</dbReference>
<name>A0A4Y2MTJ9_ARAVE</name>
<evidence type="ECO:0000313" key="1">
    <source>
        <dbReference type="EMBL" id="GBN29859.1"/>
    </source>
</evidence>
<comment type="caution">
    <text evidence="1">The sequence shown here is derived from an EMBL/GenBank/DDBJ whole genome shotgun (WGS) entry which is preliminary data.</text>
</comment>
<proteinExistence type="predicted"/>
<protein>
    <submittedName>
        <fullName evidence="1">Uncharacterized protein</fullName>
    </submittedName>
</protein>
<organism evidence="1 2">
    <name type="scientific">Araneus ventricosus</name>
    <name type="common">Orbweaver spider</name>
    <name type="synonym">Epeira ventricosa</name>
    <dbReference type="NCBI Taxonomy" id="182803"/>
    <lineage>
        <taxon>Eukaryota</taxon>
        <taxon>Metazoa</taxon>
        <taxon>Ecdysozoa</taxon>
        <taxon>Arthropoda</taxon>
        <taxon>Chelicerata</taxon>
        <taxon>Arachnida</taxon>
        <taxon>Araneae</taxon>
        <taxon>Araneomorphae</taxon>
        <taxon>Entelegynae</taxon>
        <taxon>Araneoidea</taxon>
        <taxon>Araneidae</taxon>
        <taxon>Araneus</taxon>
    </lineage>
</organism>
<sequence length="99" mass="11434">MVNPMGHWRKRPEHIPKFKLHQFFGKDQKLSLQQGIGPFQFFSIGSILNRLTSVVMVHKAALLILRGVYPNKFISPYKTYNRSYTTMVAKRNIESSLPG</sequence>
<dbReference type="AlphaFoldDB" id="A0A4Y2MTJ9"/>
<accession>A0A4Y2MTJ9</accession>
<evidence type="ECO:0000313" key="2">
    <source>
        <dbReference type="Proteomes" id="UP000499080"/>
    </source>
</evidence>
<keyword evidence="2" id="KW-1185">Reference proteome</keyword>